<dbReference type="AlphaFoldDB" id="A0A3D1JK40"/>
<comment type="caution">
    <text evidence="2">The sequence shown here is derived from an EMBL/GenBank/DDBJ whole genome shotgun (WGS) entry which is preliminary data.</text>
</comment>
<dbReference type="Proteomes" id="UP000264141">
    <property type="component" value="Unassembled WGS sequence"/>
</dbReference>
<evidence type="ECO:0000313" key="2">
    <source>
        <dbReference type="EMBL" id="HCE18006.1"/>
    </source>
</evidence>
<dbReference type="Gene3D" id="3.30.160.170">
    <property type="entry name" value="FlaG-like"/>
    <property type="match status" value="1"/>
</dbReference>
<sequence>MNEYTITPIVRTESDTGAGALQTVRPGAGDVARQPEHVTGRSEQPANSKKEVSLPLSTTGEVFLKFQVNKETNEVTVYVVDRTSRRVLRTIPPEEMSKLQAGDLLELLA</sequence>
<evidence type="ECO:0000256" key="1">
    <source>
        <dbReference type="SAM" id="MobiDB-lite"/>
    </source>
</evidence>
<dbReference type="RefSeq" id="WP_062194922.1">
    <property type="nucleotide sequence ID" value="NZ_DF967965.1"/>
</dbReference>
<dbReference type="Pfam" id="PF03646">
    <property type="entry name" value="FlaG"/>
    <property type="match status" value="1"/>
</dbReference>
<dbReference type="STRING" id="229919.GCA_001050195_02722"/>
<dbReference type="InterPro" id="IPR005186">
    <property type="entry name" value="FlaG"/>
</dbReference>
<dbReference type="SUPFAM" id="SSF160214">
    <property type="entry name" value="FlaG-like"/>
    <property type="match status" value="1"/>
</dbReference>
<reference evidence="2 3" key="1">
    <citation type="journal article" date="2018" name="Nat. Biotechnol.">
        <title>A standardized bacterial taxonomy based on genome phylogeny substantially revises the tree of life.</title>
        <authorList>
            <person name="Parks D.H."/>
            <person name="Chuvochina M."/>
            <person name="Waite D.W."/>
            <person name="Rinke C."/>
            <person name="Skarshewski A."/>
            <person name="Chaumeil P.A."/>
            <person name="Hugenholtz P."/>
        </authorList>
    </citation>
    <scope>NUCLEOTIDE SEQUENCE [LARGE SCALE GENOMIC DNA]</scope>
    <source>
        <strain evidence="2">UBA8781</strain>
    </source>
</reference>
<gene>
    <name evidence="2" type="ORF">DEQ80_09120</name>
</gene>
<evidence type="ECO:0008006" key="4">
    <source>
        <dbReference type="Google" id="ProtNLM"/>
    </source>
</evidence>
<accession>A0A3D1JK40</accession>
<proteinExistence type="predicted"/>
<feature type="region of interest" description="Disordered" evidence="1">
    <location>
        <begin position="27"/>
        <end position="52"/>
    </location>
</feature>
<name>A0A3D1JK40_9CHLR</name>
<protein>
    <recommendedName>
        <fullName evidence="4">Flagellar protein FlaG</fullName>
    </recommendedName>
</protein>
<organism evidence="2 3">
    <name type="scientific">Anaerolinea thermolimosa</name>
    <dbReference type="NCBI Taxonomy" id="229919"/>
    <lineage>
        <taxon>Bacteria</taxon>
        <taxon>Bacillati</taxon>
        <taxon>Chloroflexota</taxon>
        <taxon>Anaerolineae</taxon>
        <taxon>Anaerolineales</taxon>
        <taxon>Anaerolineaceae</taxon>
        <taxon>Anaerolinea</taxon>
    </lineage>
</organism>
<dbReference type="EMBL" id="DPBP01000036">
    <property type="protein sequence ID" value="HCE18006.1"/>
    <property type="molecule type" value="Genomic_DNA"/>
</dbReference>
<evidence type="ECO:0000313" key="3">
    <source>
        <dbReference type="Proteomes" id="UP000264141"/>
    </source>
</evidence>
<dbReference type="OrthoDB" id="9799867at2"/>
<dbReference type="InterPro" id="IPR035924">
    <property type="entry name" value="FlaG-like_sf"/>
</dbReference>